<name>B9SN93_RICCO</name>
<keyword evidence="3" id="KW-1185">Reference proteome</keyword>
<dbReference type="eggNOG" id="ENOG502S7CK">
    <property type="taxonomic scope" value="Eukaryota"/>
</dbReference>
<dbReference type="AlphaFoldDB" id="B9SN93"/>
<feature type="compositionally biased region" description="Polar residues" evidence="1">
    <location>
        <begin position="1"/>
        <end position="10"/>
    </location>
</feature>
<feature type="region of interest" description="Disordered" evidence="1">
    <location>
        <begin position="76"/>
        <end position="119"/>
    </location>
</feature>
<dbReference type="EMBL" id="EQ974043">
    <property type="protein sequence ID" value="EEF34954.1"/>
    <property type="molecule type" value="Genomic_DNA"/>
</dbReference>
<feature type="compositionally biased region" description="Low complexity" evidence="1">
    <location>
        <begin position="85"/>
        <end position="108"/>
    </location>
</feature>
<dbReference type="STRING" id="3988.B9SN93"/>
<reference evidence="3" key="1">
    <citation type="journal article" date="2010" name="Nat. Biotechnol.">
        <title>Draft genome sequence of the oilseed species Ricinus communis.</title>
        <authorList>
            <person name="Chan A.P."/>
            <person name="Crabtree J."/>
            <person name="Zhao Q."/>
            <person name="Lorenzi H."/>
            <person name="Orvis J."/>
            <person name="Puiu D."/>
            <person name="Melake-Berhan A."/>
            <person name="Jones K.M."/>
            <person name="Redman J."/>
            <person name="Chen G."/>
            <person name="Cahoon E.B."/>
            <person name="Gedil M."/>
            <person name="Stanke M."/>
            <person name="Haas B.J."/>
            <person name="Wortman J.R."/>
            <person name="Fraser-Liggett C.M."/>
            <person name="Ravel J."/>
            <person name="Rabinowicz P.D."/>
        </authorList>
    </citation>
    <scope>NUCLEOTIDE SEQUENCE [LARGE SCALE GENOMIC DNA]</scope>
    <source>
        <strain evidence="3">cv. Hale</strain>
    </source>
</reference>
<evidence type="ECO:0000313" key="2">
    <source>
        <dbReference type="EMBL" id="EEF34954.1"/>
    </source>
</evidence>
<accession>B9SN93</accession>
<gene>
    <name evidence="2" type="ORF">RCOM_1186870</name>
</gene>
<dbReference type="InParanoid" id="B9SN93"/>
<evidence type="ECO:0000313" key="3">
    <source>
        <dbReference type="Proteomes" id="UP000008311"/>
    </source>
</evidence>
<dbReference type="Proteomes" id="UP000008311">
    <property type="component" value="Unassembled WGS sequence"/>
</dbReference>
<proteinExistence type="predicted"/>
<sequence length="275" mass="30528">MSSYQLLNHSHQVRDSSSCSSSSNIRHGFSKSQLCLQKILQIIASYPPRHASAQSSSDHFDENRVLGIDLNMELCPWPEADPQESESLSASSVVVDNNNNNNKVISSDSAEKSSSEGECDPVIQQIRKESETTNLEIQEAAKHGHEQENENEKQQDFLDCDDGRANRVLSFQENRKSNDCLSLLIQAAEMVSGNLQDINPTSQAVRHGGAISPVARSKRGRSHVLPSRYRDSVFLEPWKRLPRPQKLAAAAAATPPLPMVSAKRGLRELEWSEDL</sequence>
<feature type="region of interest" description="Disordered" evidence="1">
    <location>
        <begin position="1"/>
        <end position="24"/>
    </location>
</feature>
<organism evidence="2 3">
    <name type="scientific">Ricinus communis</name>
    <name type="common">Castor bean</name>
    <dbReference type="NCBI Taxonomy" id="3988"/>
    <lineage>
        <taxon>Eukaryota</taxon>
        <taxon>Viridiplantae</taxon>
        <taxon>Streptophyta</taxon>
        <taxon>Embryophyta</taxon>
        <taxon>Tracheophyta</taxon>
        <taxon>Spermatophyta</taxon>
        <taxon>Magnoliopsida</taxon>
        <taxon>eudicotyledons</taxon>
        <taxon>Gunneridae</taxon>
        <taxon>Pentapetalae</taxon>
        <taxon>rosids</taxon>
        <taxon>fabids</taxon>
        <taxon>Malpighiales</taxon>
        <taxon>Euphorbiaceae</taxon>
        <taxon>Acalyphoideae</taxon>
        <taxon>Acalypheae</taxon>
        <taxon>Ricinus</taxon>
    </lineage>
</organism>
<protein>
    <submittedName>
        <fullName evidence="2">Uncharacterized protein</fullName>
    </submittedName>
</protein>
<evidence type="ECO:0000256" key="1">
    <source>
        <dbReference type="SAM" id="MobiDB-lite"/>
    </source>
</evidence>